<feature type="compositionally biased region" description="Low complexity" evidence="1">
    <location>
        <begin position="296"/>
        <end position="313"/>
    </location>
</feature>
<dbReference type="EMBL" id="HBFR01038709">
    <property type="protein sequence ID" value="CAD8901039.1"/>
    <property type="molecule type" value="Transcribed_RNA"/>
</dbReference>
<feature type="region of interest" description="Disordered" evidence="1">
    <location>
        <begin position="286"/>
        <end position="313"/>
    </location>
</feature>
<proteinExistence type="predicted"/>
<protein>
    <submittedName>
        <fullName evidence="2">Uncharacterized protein</fullName>
    </submittedName>
</protein>
<name>A0A7S1BZ00_9STRA</name>
<feature type="region of interest" description="Disordered" evidence="1">
    <location>
        <begin position="543"/>
        <end position="580"/>
    </location>
</feature>
<evidence type="ECO:0000313" key="2">
    <source>
        <dbReference type="EMBL" id="CAD8901039.1"/>
    </source>
</evidence>
<sequence length="580" mass="64484">MRRSGSMRGLSLRGSVSSLSSPSQHHDYQRAFVLDSGLLRRRRLFQRQAHEDALLKLIGRLRDDPNAGLVVHMVLEAVPASDSEDDWDDTTIALRTDAPNRQKPVDRGGILTTTGWGTVDRRLILSSLQTLADESVEFIGGDFLLSQVRDGMAAADYEYSDDEGVTKESRVGNKESSGDVQWQKDLYKAFSFASAAVRNAPTTGEREHFLSPSREKAMLSPSTGSRTGSNHVSPMTKKKLKGRLDRVAKNMNCSPTEKVQEKLEKNALGKKKKINGNSWLKKVVMGGKDADKSRKSTASVSSRRSMRSQSASLSKTLHTITKNFRTLSESICILLDLEENTPEESADAVRALRRAYVALSKVPTRELRLMQSALSSERGVYNLEGDEPDTDDEFEIEPDAVCDGRVEHADNNDEELDWEVILRRKKIAMKHDSEYEKWTINYTNMMTEFQDNINRITPKKSTPASELAANDFSAESRRSSGSLMQGFQSNDSPAMIRAAFNNADIWEPSTVDSILSSVGKGALDRPNDYYGVRTGTDMNDELDAEADIGNGAWESSEGDGNNLRRKLVRSKQVADDAVKR</sequence>
<feature type="compositionally biased region" description="Polar residues" evidence="1">
    <location>
        <begin position="220"/>
        <end position="233"/>
    </location>
</feature>
<reference evidence="2" key="1">
    <citation type="submission" date="2021-01" db="EMBL/GenBank/DDBJ databases">
        <authorList>
            <person name="Corre E."/>
            <person name="Pelletier E."/>
            <person name="Niang G."/>
            <person name="Scheremetjew M."/>
            <person name="Finn R."/>
            <person name="Kale V."/>
            <person name="Holt S."/>
            <person name="Cochrane G."/>
            <person name="Meng A."/>
            <person name="Brown T."/>
            <person name="Cohen L."/>
        </authorList>
    </citation>
    <scope>NUCLEOTIDE SEQUENCE</scope>
    <source>
        <strain evidence="2">308</strain>
    </source>
</reference>
<gene>
    <name evidence="2" type="ORF">CHYS00102_LOCUS28258</name>
</gene>
<dbReference type="AlphaFoldDB" id="A0A7S1BZ00"/>
<accession>A0A7S1BZ00</accession>
<evidence type="ECO:0000256" key="1">
    <source>
        <dbReference type="SAM" id="MobiDB-lite"/>
    </source>
</evidence>
<feature type="compositionally biased region" description="Basic and acidic residues" evidence="1">
    <location>
        <begin position="204"/>
        <end position="217"/>
    </location>
</feature>
<organism evidence="2">
    <name type="scientific">Corethron hystrix</name>
    <dbReference type="NCBI Taxonomy" id="216773"/>
    <lineage>
        <taxon>Eukaryota</taxon>
        <taxon>Sar</taxon>
        <taxon>Stramenopiles</taxon>
        <taxon>Ochrophyta</taxon>
        <taxon>Bacillariophyta</taxon>
        <taxon>Coscinodiscophyceae</taxon>
        <taxon>Corethrophycidae</taxon>
        <taxon>Corethrales</taxon>
        <taxon>Corethraceae</taxon>
        <taxon>Corethron</taxon>
    </lineage>
</organism>
<feature type="region of interest" description="Disordered" evidence="1">
    <location>
        <begin position="1"/>
        <end position="23"/>
    </location>
</feature>
<feature type="region of interest" description="Disordered" evidence="1">
    <location>
        <begin position="203"/>
        <end position="237"/>
    </location>
</feature>